<dbReference type="GO" id="GO:0016887">
    <property type="term" value="F:ATP hydrolysis activity"/>
    <property type="evidence" value="ECO:0007669"/>
    <property type="project" value="RHEA"/>
</dbReference>
<dbReference type="CDD" id="cd17932">
    <property type="entry name" value="DEXQc_UvrD"/>
    <property type="match status" value="1"/>
</dbReference>
<evidence type="ECO:0000256" key="8">
    <source>
        <dbReference type="ARBA" id="ARBA00034617"/>
    </source>
</evidence>
<dbReference type="Proteomes" id="UP000000557">
    <property type="component" value="Chromosome"/>
</dbReference>
<dbReference type="GO" id="GO:0000725">
    <property type="term" value="P:recombinational repair"/>
    <property type="evidence" value="ECO:0000318"/>
    <property type="project" value="GO_Central"/>
</dbReference>
<keyword evidence="7" id="KW-0413">Isomerase</keyword>
<dbReference type="EMBL" id="BA000045">
    <property type="protein sequence ID" value="BAC91583.1"/>
    <property type="molecule type" value="Genomic_DNA"/>
</dbReference>
<keyword evidence="3 11" id="KW-0378">Hydrolase</keyword>
<dbReference type="PhylomeDB" id="Q7NF84"/>
<name>Q7NF84_GLOVI</name>
<dbReference type="GO" id="GO:0003677">
    <property type="term" value="F:DNA binding"/>
    <property type="evidence" value="ECO:0007669"/>
    <property type="project" value="UniProtKB-KW"/>
</dbReference>
<evidence type="ECO:0000256" key="4">
    <source>
        <dbReference type="ARBA" id="ARBA00022806"/>
    </source>
</evidence>
<dbReference type="InParanoid" id="Q7NF84"/>
<sequence>MPAYEATLRPAQREVLHYSGGRLGISAVPGSGKTFTLEALIAELVIRRGVPPERIGVFTFMRSSRANLTGRINRQLWEGGVAGRLEAFTLHSLALKVLQHFQGQLGLAAIDVLEGYEQERFISRLTQAWLRNHSEIWEPLLPPTAEAERAARNRAAFGRGFKAMCREVIRTAKNYRLPPQAIEPVQAGFLPWALGIYRSYQAELLRAGKLDYDDLAWRAVDLIERDAGVRGEVEGWYDYLFEDESQDSSPLQERLLDLLSARSGNLVRVGDPNQSIMSTFTTAEPRFFRRFCRLSRRVVLEESSRSAPMIIALANALVDWAASDHPNPSLRGALVRQHIRTASSGPANPGDSEAALHFEVVCGPPEEELASVARCAAEALAARPEHSFAVLVGTNELGAQVLRQLQRFAGVRTLDLLRSNPTQRELIDRLRVMAEFFAQPSSPVRLAAAIESLADWAGLGRRQVAGAQPRLLRIAPEKLLFPVFGSEIALPVAAEERAGWQKICSTLAGWLLATRSPRADSLRLVVQTLYRSSAEIYLGHYVVDQLERTLGERPAVDWQEVADEIRAILDGSLNNLPSEAFHFAPEPGAITVATAHRAKGLEWDEVFLTGISAYEYPVLREDRPVGLYFLDGLDMRAEALSELRASARLRRGHTSATEQAFLDLAAEKLRLLYVGITRARRRLVLSVATRDLFGREQRPSRLFQVLQCFDSRR</sequence>
<evidence type="ECO:0000256" key="2">
    <source>
        <dbReference type="ARBA" id="ARBA00022741"/>
    </source>
</evidence>
<dbReference type="KEGG" id="gvi:gll3642"/>
<evidence type="ECO:0000256" key="10">
    <source>
        <dbReference type="ARBA" id="ARBA00048988"/>
    </source>
</evidence>
<dbReference type="EnsemblBacteria" id="BAC91583">
    <property type="protein sequence ID" value="BAC91583"/>
    <property type="gene ID" value="BAC91583"/>
</dbReference>
<comment type="catalytic activity">
    <reaction evidence="8">
        <text>Couples ATP hydrolysis with the unwinding of duplex DNA by translocating in the 3'-5' direction.</text>
        <dbReference type="EC" id="5.6.2.4"/>
    </reaction>
</comment>
<dbReference type="InterPro" id="IPR013986">
    <property type="entry name" value="DExx_box_DNA_helicase_dom_sf"/>
</dbReference>
<dbReference type="HOGENOM" id="CLU_362043_0_0_3"/>
<proteinExistence type="inferred from homology"/>
<keyword evidence="5 11" id="KW-0067">ATP-binding</keyword>
<dbReference type="Pfam" id="PF00580">
    <property type="entry name" value="UvrD-helicase"/>
    <property type="match status" value="1"/>
</dbReference>
<dbReference type="PATRIC" id="fig|251221.4.peg.3677"/>
<evidence type="ECO:0000313" key="14">
    <source>
        <dbReference type="Proteomes" id="UP000000557"/>
    </source>
</evidence>
<feature type="domain" description="UvrD-like helicase ATP-binding" evidence="12">
    <location>
        <begin position="6"/>
        <end position="307"/>
    </location>
</feature>
<dbReference type="GO" id="GO:0005524">
    <property type="term" value="F:ATP binding"/>
    <property type="evidence" value="ECO:0007669"/>
    <property type="project" value="UniProtKB-UniRule"/>
</dbReference>
<comment type="similarity">
    <text evidence="1">Belongs to the helicase family. UvrD subfamily.</text>
</comment>
<dbReference type="Pfam" id="PF13361">
    <property type="entry name" value="UvrD_C"/>
    <property type="match status" value="1"/>
</dbReference>
<evidence type="ECO:0000256" key="7">
    <source>
        <dbReference type="ARBA" id="ARBA00023235"/>
    </source>
</evidence>
<dbReference type="AlphaFoldDB" id="Q7NF84"/>
<dbReference type="eggNOG" id="COG0210">
    <property type="taxonomic scope" value="Bacteria"/>
</dbReference>
<accession>Q7NF84</accession>
<protein>
    <recommendedName>
        <fullName evidence="9">DNA 3'-5' helicase</fullName>
        <ecNumber evidence="9">5.6.2.4</ecNumber>
    </recommendedName>
</protein>
<reference evidence="13 14" key="2">
    <citation type="journal article" date="2003" name="DNA Res.">
        <title>Complete genome structure of Gloeobacter violaceus PCC 7421, a cyanobacterium that lacks thylakoids (supplement).</title>
        <authorList>
            <person name="Nakamura Y."/>
            <person name="Kaneko T."/>
            <person name="Sato S."/>
            <person name="Mimuro M."/>
            <person name="Miyashita H."/>
            <person name="Tsuchiya T."/>
            <person name="Sasamoto S."/>
            <person name="Watanabe A."/>
            <person name="Kawashima K."/>
            <person name="Kishida Y."/>
            <person name="Kiyokawa C."/>
            <person name="Kohara M."/>
            <person name="Matsumoto M."/>
            <person name="Matsuno A."/>
            <person name="Nakazaki N."/>
            <person name="Shimpo S."/>
            <person name="Takeuchi C."/>
            <person name="Yamada M."/>
            <person name="Tabata S."/>
        </authorList>
    </citation>
    <scope>NUCLEOTIDE SEQUENCE [LARGE SCALE GENOMIC DNA]</scope>
    <source>
        <strain evidence="14">ATCC 29082 / PCC 7421</strain>
    </source>
</reference>
<reference evidence="13 14" key="1">
    <citation type="journal article" date="2003" name="DNA Res.">
        <title>Complete genome structure of Gloeobacter violaceus PCC 7421, a cyanobacterium that lacks thylakoids.</title>
        <authorList>
            <person name="Nakamura Y."/>
            <person name="Kaneko T."/>
            <person name="Sato S."/>
            <person name="Mimuro M."/>
            <person name="Miyashita H."/>
            <person name="Tsuchiya T."/>
            <person name="Sasamoto S."/>
            <person name="Watanabe A."/>
            <person name="Kawashima K."/>
            <person name="Kishida Y."/>
            <person name="Kiyokawa C."/>
            <person name="Kohara M."/>
            <person name="Matsumoto M."/>
            <person name="Matsuno A."/>
            <person name="Nakazaki N."/>
            <person name="Shimpo S."/>
            <person name="Takeuchi C."/>
            <person name="Yamada M."/>
            <person name="Tabata S."/>
        </authorList>
    </citation>
    <scope>NUCLEOTIDE SEQUENCE [LARGE SCALE GENOMIC DNA]</scope>
    <source>
        <strain evidence="14">ATCC 29082 / PCC 7421</strain>
    </source>
</reference>
<dbReference type="PANTHER" id="PTHR11070">
    <property type="entry name" value="UVRD / RECB / PCRA DNA HELICASE FAMILY MEMBER"/>
    <property type="match status" value="1"/>
</dbReference>
<dbReference type="STRING" id="251221.gene:10761157"/>
<comment type="catalytic activity">
    <reaction evidence="10">
        <text>ATP + H2O = ADP + phosphate + H(+)</text>
        <dbReference type="Rhea" id="RHEA:13065"/>
        <dbReference type="ChEBI" id="CHEBI:15377"/>
        <dbReference type="ChEBI" id="CHEBI:15378"/>
        <dbReference type="ChEBI" id="CHEBI:30616"/>
        <dbReference type="ChEBI" id="CHEBI:43474"/>
        <dbReference type="ChEBI" id="CHEBI:456216"/>
        <dbReference type="EC" id="5.6.2.4"/>
    </reaction>
</comment>
<feature type="binding site" evidence="11">
    <location>
        <begin position="27"/>
        <end position="34"/>
    </location>
    <ligand>
        <name>ATP</name>
        <dbReference type="ChEBI" id="CHEBI:30616"/>
    </ligand>
</feature>
<evidence type="ECO:0000256" key="5">
    <source>
        <dbReference type="ARBA" id="ARBA00022840"/>
    </source>
</evidence>
<dbReference type="PANTHER" id="PTHR11070:SF2">
    <property type="entry name" value="ATP-DEPENDENT DNA HELICASE SRS2"/>
    <property type="match status" value="1"/>
</dbReference>
<evidence type="ECO:0000256" key="11">
    <source>
        <dbReference type="PROSITE-ProRule" id="PRU00560"/>
    </source>
</evidence>
<dbReference type="InterPro" id="IPR000212">
    <property type="entry name" value="DNA_helicase_UvrD/REP"/>
</dbReference>
<dbReference type="PROSITE" id="PS51198">
    <property type="entry name" value="UVRD_HELICASE_ATP_BIND"/>
    <property type="match status" value="1"/>
</dbReference>
<dbReference type="SUPFAM" id="SSF52540">
    <property type="entry name" value="P-loop containing nucleoside triphosphate hydrolases"/>
    <property type="match status" value="1"/>
</dbReference>
<keyword evidence="14" id="KW-1185">Reference proteome</keyword>
<evidence type="ECO:0000256" key="9">
    <source>
        <dbReference type="ARBA" id="ARBA00034808"/>
    </source>
</evidence>
<gene>
    <name evidence="13" type="ordered locus">gll3642</name>
</gene>
<dbReference type="InterPro" id="IPR014016">
    <property type="entry name" value="UvrD-like_ATP-bd"/>
</dbReference>
<evidence type="ECO:0000256" key="1">
    <source>
        <dbReference type="ARBA" id="ARBA00009922"/>
    </source>
</evidence>
<dbReference type="GO" id="GO:0005829">
    <property type="term" value="C:cytosol"/>
    <property type="evidence" value="ECO:0000318"/>
    <property type="project" value="GO_Central"/>
</dbReference>
<keyword evidence="2 11" id="KW-0547">Nucleotide-binding</keyword>
<organism evidence="13 14">
    <name type="scientific">Gloeobacter violaceus (strain ATCC 29082 / PCC 7421)</name>
    <dbReference type="NCBI Taxonomy" id="251221"/>
    <lineage>
        <taxon>Bacteria</taxon>
        <taxon>Bacillati</taxon>
        <taxon>Cyanobacteriota</taxon>
        <taxon>Cyanophyceae</taxon>
        <taxon>Gloeobacterales</taxon>
        <taxon>Gloeobacteraceae</taxon>
        <taxon>Gloeobacter</taxon>
    </lineage>
</organism>
<dbReference type="RefSeq" id="WP_011143631.1">
    <property type="nucleotide sequence ID" value="NC_005125.1"/>
</dbReference>
<keyword evidence="6" id="KW-0238">DNA-binding</keyword>
<dbReference type="EC" id="5.6.2.4" evidence="9"/>
<keyword evidence="4 11" id="KW-0347">Helicase</keyword>
<evidence type="ECO:0000313" key="13">
    <source>
        <dbReference type="EMBL" id="BAC91583.1"/>
    </source>
</evidence>
<dbReference type="OrthoDB" id="9765670at2"/>
<evidence type="ECO:0000256" key="6">
    <source>
        <dbReference type="ARBA" id="ARBA00023125"/>
    </source>
</evidence>
<dbReference type="InterPro" id="IPR027417">
    <property type="entry name" value="P-loop_NTPase"/>
</dbReference>
<dbReference type="GO" id="GO:0033202">
    <property type="term" value="C:DNA helicase complex"/>
    <property type="evidence" value="ECO:0000318"/>
    <property type="project" value="GO_Central"/>
</dbReference>
<evidence type="ECO:0000259" key="12">
    <source>
        <dbReference type="PROSITE" id="PS51198"/>
    </source>
</evidence>
<dbReference type="InterPro" id="IPR014017">
    <property type="entry name" value="DNA_helicase_UvrD-like_C"/>
</dbReference>
<dbReference type="Gene3D" id="3.40.50.300">
    <property type="entry name" value="P-loop containing nucleotide triphosphate hydrolases"/>
    <property type="match status" value="2"/>
</dbReference>
<evidence type="ECO:0000256" key="3">
    <source>
        <dbReference type="ARBA" id="ARBA00022801"/>
    </source>
</evidence>
<dbReference type="Gene3D" id="1.10.10.160">
    <property type="match status" value="1"/>
</dbReference>
<dbReference type="GO" id="GO:0043138">
    <property type="term" value="F:3'-5' DNA helicase activity"/>
    <property type="evidence" value="ECO:0000318"/>
    <property type="project" value="GO_Central"/>
</dbReference>